<feature type="transmembrane region" description="Helical" evidence="1">
    <location>
        <begin position="147"/>
        <end position="168"/>
    </location>
</feature>
<feature type="transmembrane region" description="Helical" evidence="1">
    <location>
        <begin position="20"/>
        <end position="41"/>
    </location>
</feature>
<accession>A0A3P1B2V1</accession>
<keyword evidence="1" id="KW-0812">Transmembrane</keyword>
<gene>
    <name evidence="2" type="ORF">EG242_06115</name>
</gene>
<reference evidence="2 3" key="1">
    <citation type="submission" date="2018-11" db="EMBL/GenBank/DDBJ databases">
        <title>Flavobacterium sp. nov., YIM 102796 draft genome.</title>
        <authorList>
            <person name="Li G."/>
            <person name="Jiang Y."/>
        </authorList>
    </citation>
    <scope>NUCLEOTIDE SEQUENCE [LARGE SCALE GENOMIC DNA]</scope>
    <source>
        <strain evidence="2 3">YIM 102796</strain>
    </source>
</reference>
<comment type="caution">
    <text evidence="2">The sequence shown here is derived from an EMBL/GenBank/DDBJ whole genome shotgun (WGS) entry which is preliminary data.</text>
</comment>
<dbReference type="OrthoDB" id="9841512at2"/>
<keyword evidence="1" id="KW-0472">Membrane</keyword>
<feature type="transmembrane region" description="Helical" evidence="1">
    <location>
        <begin position="81"/>
        <end position="101"/>
    </location>
</feature>
<dbReference type="EMBL" id="RQTJ01000009">
    <property type="protein sequence ID" value="RRA95429.1"/>
    <property type="molecule type" value="Genomic_DNA"/>
</dbReference>
<proteinExistence type="predicted"/>
<keyword evidence="1" id="KW-1133">Transmembrane helix</keyword>
<evidence type="ECO:0000256" key="1">
    <source>
        <dbReference type="SAM" id="Phobius"/>
    </source>
</evidence>
<feature type="transmembrane region" description="Helical" evidence="1">
    <location>
        <begin position="113"/>
        <end position="135"/>
    </location>
</feature>
<evidence type="ECO:0000313" key="3">
    <source>
        <dbReference type="Proteomes" id="UP000268372"/>
    </source>
</evidence>
<dbReference type="AlphaFoldDB" id="A0A3P1B2V1"/>
<dbReference type="RefSeq" id="WP_124899015.1">
    <property type="nucleotide sequence ID" value="NZ_RQTJ01000009.1"/>
</dbReference>
<name>A0A3P1B2V1_9FLAO</name>
<organism evidence="2 3">
    <name type="scientific">Paenimyroides viscosum</name>
    <dbReference type="NCBI Taxonomy" id="2488729"/>
    <lineage>
        <taxon>Bacteria</taxon>
        <taxon>Pseudomonadati</taxon>
        <taxon>Bacteroidota</taxon>
        <taxon>Flavobacteriia</taxon>
        <taxon>Flavobacteriales</taxon>
        <taxon>Flavobacteriaceae</taxon>
        <taxon>Paenimyroides</taxon>
    </lineage>
</organism>
<keyword evidence="3" id="KW-1185">Reference proteome</keyword>
<protein>
    <submittedName>
        <fullName evidence="2">Uncharacterized protein</fullName>
    </submittedName>
</protein>
<dbReference type="Proteomes" id="UP000268372">
    <property type="component" value="Unassembled WGS sequence"/>
</dbReference>
<sequence>MDIITALIVFLLKKGFIEGFSSMILTILFRLIELLIIGYIINKHWLKSKIVWILMILSSLYLLYDLFTFQSKGILNYEARGQTIATILLVGLIVANLLKQLRKGKEFSVTNQMLCMIFLAYFSIHLVYTVIQNFIINQSFSDKSFVLFYSSYVLLHIVYYAALGFILFRNLKKAQLKL</sequence>
<evidence type="ECO:0000313" key="2">
    <source>
        <dbReference type="EMBL" id="RRA95429.1"/>
    </source>
</evidence>
<feature type="transmembrane region" description="Helical" evidence="1">
    <location>
        <begin position="50"/>
        <end position="69"/>
    </location>
</feature>